<protein>
    <submittedName>
        <fullName evidence="2">Uncharacterized protein</fullName>
    </submittedName>
</protein>
<dbReference type="Proteomes" id="UP000187609">
    <property type="component" value="Unassembled WGS sequence"/>
</dbReference>
<proteinExistence type="predicted"/>
<gene>
    <name evidence="2" type="ORF">A4A49_15425</name>
</gene>
<comment type="caution">
    <text evidence="2">The sequence shown here is derived from an EMBL/GenBank/DDBJ whole genome shotgun (WGS) entry which is preliminary data.</text>
</comment>
<sequence length="242" mass="27656">MESIPKQSSQKRGKTESIEFGPEDEINFYGPEEKARFVAFKGKLIAYGRTDINWFAWVRQYMLGSIRDFSFSVNNMSYGLLISHILKVMKVDLSLYAPKTIFNIYDKTAFAMMGYTLIEGTWLKKDKAPEFIPKQGTGGIKSEASKSSSSYQLLLMQQNIPGIKELLTSMHEHVDKIRALTKEIEADVARLRITLQATKREGIRATQDVTEKLTKVTKDIDAYYDSFCTKVINTLKYFLGRN</sequence>
<dbReference type="SMR" id="A0A314LCG0"/>
<dbReference type="Gramene" id="OIT39318">
    <property type="protein sequence ID" value="OIT39318"/>
    <property type="gene ID" value="A4A49_15425"/>
</dbReference>
<keyword evidence="1" id="KW-0175">Coiled coil</keyword>
<evidence type="ECO:0000313" key="3">
    <source>
        <dbReference type="Proteomes" id="UP000187609"/>
    </source>
</evidence>
<dbReference type="EMBL" id="MJEQ01000119">
    <property type="protein sequence ID" value="OIT39318.1"/>
    <property type="molecule type" value="Genomic_DNA"/>
</dbReference>
<name>A0A314LCG0_NICAT</name>
<accession>A0A314LCG0</accession>
<keyword evidence="3" id="KW-1185">Reference proteome</keyword>
<organism evidence="2 3">
    <name type="scientific">Nicotiana attenuata</name>
    <name type="common">Coyote tobacco</name>
    <dbReference type="NCBI Taxonomy" id="49451"/>
    <lineage>
        <taxon>Eukaryota</taxon>
        <taxon>Viridiplantae</taxon>
        <taxon>Streptophyta</taxon>
        <taxon>Embryophyta</taxon>
        <taxon>Tracheophyta</taxon>
        <taxon>Spermatophyta</taxon>
        <taxon>Magnoliopsida</taxon>
        <taxon>eudicotyledons</taxon>
        <taxon>Gunneridae</taxon>
        <taxon>Pentapetalae</taxon>
        <taxon>asterids</taxon>
        <taxon>lamiids</taxon>
        <taxon>Solanales</taxon>
        <taxon>Solanaceae</taxon>
        <taxon>Nicotianoideae</taxon>
        <taxon>Nicotianeae</taxon>
        <taxon>Nicotiana</taxon>
    </lineage>
</organism>
<reference evidence="2" key="1">
    <citation type="submission" date="2016-11" db="EMBL/GenBank/DDBJ databases">
        <title>The genome of Nicotiana attenuata.</title>
        <authorList>
            <person name="Xu S."/>
            <person name="Brockmoeller T."/>
            <person name="Gaquerel E."/>
            <person name="Navarro A."/>
            <person name="Kuhl H."/>
            <person name="Gase K."/>
            <person name="Ling Z."/>
            <person name="Zhou W."/>
            <person name="Kreitzer C."/>
            <person name="Stanke M."/>
            <person name="Tang H."/>
            <person name="Lyons E."/>
            <person name="Pandey P."/>
            <person name="Pandey S.P."/>
            <person name="Timmermann B."/>
            <person name="Baldwin I.T."/>
        </authorList>
    </citation>
    <scope>NUCLEOTIDE SEQUENCE [LARGE SCALE GENOMIC DNA]</scope>
    <source>
        <strain evidence="2">UT</strain>
    </source>
</reference>
<dbReference type="AlphaFoldDB" id="A0A314LCG0"/>
<feature type="coiled-coil region" evidence="1">
    <location>
        <begin position="163"/>
        <end position="201"/>
    </location>
</feature>
<evidence type="ECO:0000256" key="1">
    <source>
        <dbReference type="SAM" id="Coils"/>
    </source>
</evidence>
<evidence type="ECO:0000313" key="2">
    <source>
        <dbReference type="EMBL" id="OIT39318.1"/>
    </source>
</evidence>